<evidence type="ECO:0000313" key="1">
    <source>
        <dbReference type="EMBL" id="HIV01674.1"/>
    </source>
</evidence>
<organism evidence="1 2">
    <name type="scientific">Candidatus Caccopulliclostridium gallistercoris</name>
    <dbReference type="NCBI Taxonomy" id="2840719"/>
    <lineage>
        <taxon>Bacteria</taxon>
        <taxon>Bacillati</taxon>
        <taxon>Bacillota</taxon>
        <taxon>Clostridia</taxon>
        <taxon>Candidatus Caccopulliclostridium</taxon>
    </lineage>
</organism>
<dbReference type="EMBL" id="DVOJ01000014">
    <property type="protein sequence ID" value="HIV01674.1"/>
    <property type="molecule type" value="Genomic_DNA"/>
</dbReference>
<gene>
    <name evidence="1" type="ORF">IAA62_03895</name>
</gene>
<protein>
    <recommendedName>
        <fullName evidence="3">Nucleotidyltransferase</fullName>
    </recommendedName>
</protein>
<dbReference type="Proteomes" id="UP000886861">
    <property type="component" value="Unassembled WGS sequence"/>
</dbReference>
<reference evidence="1" key="2">
    <citation type="journal article" date="2021" name="PeerJ">
        <title>Extensive microbial diversity within the chicken gut microbiome revealed by metagenomics and culture.</title>
        <authorList>
            <person name="Gilroy R."/>
            <person name="Ravi A."/>
            <person name="Getino M."/>
            <person name="Pursley I."/>
            <person name="Horton D.L."/>
            <person name="Alikhan N.F."/>
            <person name="Baker D."/>
            <person name="Gharbi K."/>
            <person name="Hall N."/>
            <person name="Watson M."/>
            <person name="Adriaenssens E.M."/>
            <person name="Foster-Nyarko E."/>
            <person name="Jarju S."/>
            <person name="Secka A."/>
            <person name="Antonio M."/>
            <person name="Oren A."/>
            <person name="Chaudhuri R.R."/>
            <person name="La Ragione R."/>
            <person name="Hildebrand F."/>
            <person name="Pallen M.J."/>
        </authorList>
    </citation>
    <scope>NUCLEOTIDE SEQUENCE</scope>
    <source>
        <strain evidence="1">CHK186-9395</strain>
    </source>
</reference>
<dbReference type="AlphaFoldDB" id="A0A9D1SYW6"/>
<sequence>MGVFDKGTILGFTENVSQDLIDENCSRLVQILTSSITDLSKKNAIISKGIQVVPINEFATGAITPISSLDVFLVIKSPQIELNTVKVVKNKFKSFWERLKFAWKKSRIKKKRKRRNKNITEQTTLNAQLKGKYDINDLCLDLVNTISNYITPLSIVSSTNAVVSITGDDFSFPVNVYPAIKKENTYSVYNKILNKFFEYNFTERFENLKEMASGKEDKVLNLIKIYNMLYFNLYNKALYQPFVESLIYNLPDNIFESDDIYEVFIRSINFLNNARWQDFVSILDKTKPMFKDERLQFSLFDTLDFIKNVKNNL</sequence>
<accession>A0A9D1SYW6</accession>
<evidence type="ECO:0000313" key="2">
    <source>
        <dbReference type="Proteomes" id="UP000886861"/>
    </source>
</evidence>
<proteinExistence type="predicted"/>
<comment type="caution">
    <text evidence="1">The sequence shown here is derived from an EMBL/GenBank/DDBJ whole genome shotgun (WGS) entry which is preliminary data.</text>
</comment>
<evidence type="ECO:0008006" key="3">
    <source>
        <dbReference type="Google" id="ProtNLM"/>
    </source>
</evidence>
<name>A0A9D1SYW6_9FIRM</name>
<reference evidence="1" key="1">
    <citation type="submission" date="2020-10" db="EMBL/GenBank/DDBJ databases">
        <authorList>
            <person name="Gilroy R."/>
        </authorList>
    </citation>
    <scope>NUCLEOTIDE SEQUENCE</scope>
    <source>
        <strain evidence="1">CHK186-9395</strain>
    </source>
</reference>